<protein>
    <recommendedName>
        <fullName evidence="3">WXG100 family type VII secretion target</fullName>
    </recommendedName>
</protein>
<evidence type="ECO:0000313" key="1">
    <source>
        <dbReference type="EMBL" id="MEV0364614.1"/>
    </source>
</evidence>
<keyword evidence="2" id="KW-1185">Reference proteome</keyword>
<dbReference type="Proteomes" id="UP001551658">
    <property type="component" value="Unassembled WGS sequence"/>
</dbReference>
<gene>
    <name evidence="1" type="ORF">AB0H72_18135</name>
</gene>
<dbReference type="EMBL" id="JBFAIH010000010">
    <property type="protein sequence ID" value="MEV0364614.1"/>
    <property type="molecule type" value="Genomic_DNA"/>
</dbReference>
<evidence type="ECO:0008006" key="3">
    <source>
        <dbReference type="Google" id="ProtNLM"/>
    </source>
</evidence>
<reference evidence="1 2" key="1">
    <citation type="submission" date="2024-06" db="EMBL/GenBank/DDBJ databases">
        <title>The Natural Products Discovery Center: Release of the First 8490 Sequenced Strains for Exploring Actinobacteria Biosynthetic Diversity.</title>
        <authorList>
            <person name="Kalkreuter E."/>
            <person name="Kautsar S.A."/>
            <person name="Yang D."/>
            <person name="Bader C.D."/>
            <person name="Teijaro C.N."/>
            <person name="Fluegel L."/>
            <person name="Davis C.M."/>
            <person name="Simpson J.R."/>
            <person name="Lauterbach L."/>
            <person name="Steele A.D."/>
            <person name="Gui C."/>
            <person name="Meng S."/>
            <person name="Li G."/>
            <person name="Viehrig K."/>
            <person name="Ye F."/>
            <person name="Su P."/>
            <person name="Kiefer A.F."/>
            <person name="Nichols A."/>
            <person name="Cepeda A.J."/>
            <person name="Yan W."/>
            <person name="Fan B."/>
            <person name="Jiang Y."/>
            <person name="Adhikari A."/>
            <person name="Zheng C.-J."/>
            <person name="Schuster L."/>
            <person name="Cowan T.M."/>
            <person name="Smanski M.J."/>
            <person name="Chevrette M.G."/>
            <person name="De Carvalho L.P.S."/>
            <person name="Shen B."/>
        </authorList>
    </citation>
    <scope>NUCLEOTIDE SEQUENCE [LARGE SCALE GENOMIC DNA]</scope>
    <source>
        <strain evidence="1 2">NPDC050671</strain>
    </source>
</reference>
<comment type="caution">
    <text evidence="1">The sequence shown here is derived from an EMBL/GenBank/DDBJ whole genome shotgun (WGS) entry which is preliminary data.</text>
</comment>
<organism evidence="1 2">
    <name type="scientific">Nocardia fusca</name>
    <dbReference type="NCBI Taxonomy" id="941183"/>
    <lineage>
        <taxon>Bacteria</taxon>
        <taxon>Bacillati</taxon>
        <taxon>Actinomycetota</taxon>
        <taxon>Actinomycetes</taxon>
        <taxon>Mycobacteriales</taxon>
        <taxon>Nocardiaceae</taxon>
        <taxon>Nocardia</taxon>
    </lineage>
</organism>
<evidence type="ECO:0000313" key="2">
    <source>
        <dbReference type="Proteomes" id="UP001551658"/>
    </source>
</evidence>
<accession>A0ABV3FA73</accession>
<sequence length="108" mass="11277">MAKRIEVDPALLGDAAKLVAEIGDNLAAARDKANKILDNTEIACGNDHFGEEFAGGPRGFRSQGEAAEDKTGRMSEIVAGIADDMGAGSGAAQAHIDMDEVSSRQFGW</sequence>
<name>A0ABV3FA73_9NOCA</name>
<dbReference type="RefSeq" id="WP_357979851.1">
    <property type="nucleotide sequence ID" value="NZ_JBFAIH010000010.1"/>
</dbReference>
<proteinExistence type="predicted"/>